<dbReference type="OrthoDB" id="1562405at2759"/>
<evidence type="ECO:0000259" key="5">
    <source>
        <dbReference type="SMART" id="SM01216"/>
    </source>
</evidence>
<accession>A0A367KYR2</accession>
<dbReference type="STRING" id="4846.A0A367KYR2"/>
<sequence length="2821" mass="320591">MPLSIYHFACLFLAAYTLRLLVKTYLLFRFRLQFGRIGLLSISNIQYHHQRSSELALWSLKVGKLKVRIRRSPKRPKTNSLVQPFITITASNVHIQLHNLATFGTRKKQQPISPINKQLSRMPWWYPFSLFKSVIKYISALPAQFVMAGLANYVDFELDGFQLDIEKHASFSIQHTNFSSVLFAAVDLPSSASNSRAKRSPSLHASHQRHSIKRAEHLFKEKFLEIVINTGPISLVQQLSAENKTKDIISMPSGVRIAVSCHLSAGCVTLKDVDANTIVDTIKLNTNRLLELSRTIKRASPTKPKSEPMEDKGPKLIHLLHSVSLSITDTIIEAQHDADCASAFTVKDAGLHVAVEDGVFGIDPYLKAQYTTKLISWTIMDNAIPITNKRSTDMIVIPSISVNTTISQSVLTKKRYEQMDTLPELFKGTMSSDDLIPNKQFANFSINVDHPKAFLDISQLNTLKKLSSKLQPVQDTPHTKKQNKEIYNLPRANMSLTVEYPSVYFRSKEKSVGLLSWKEMNFDVSGTYLAEKNRPTSIISNFSEPNAPTLKEDIQTENEERIEYCVDSNTVQRLNSPTRPSWTNLFRRSWRPTETSSEHKRTNGLEWRYKVSSRFVLQNTCLDALTKKENEKPLVSIKDIEFSINSNLNVDFFSSSDGLYQQVKPVWNPCEQHHDSKAAIDQFVLNLWSESEKSQLDFWINSVANEINSSLPTKSKTSTNNKGQSSFYQYMLTMRIQFELNDATIILKGFDEGLKCKRSAPEGYLDTAPEKNISTRVILSLGCFSFLFTGSRVSAFNRQMHRYSARFGSANSANNSDGEGDGNDQEHALLGSLRSSLQHMALKRIFDGKNDALKEDCDDKESAVLWIPHVNVRTNVTKSNSQIVLSPSIVIKKIGIQYAIASHYALLITMISTKQLLQKAIQKKSPEAKKPSSVMISKVQFQVNRTDLHVSLPEDTKLYIRVDSLRTEWKNQLEHHGEIPSTAIRNLTIYGVSTEDKQLWEQLLEIDNLRFSIEKDVDFSAGTLSKTYQLFMSKFYFRIPYKFEMCYILDNTVNLMKGIKASHSRLLKGIPFFGFAPVEKKEPISIPDMRLTCDLFTFQLEDDPFEVRLRSIWKTGVEEQTNRVALQNAFDLKAKTLRKQQSNRSSEEDKSNSENDARVIEASRGLQEHYSKSWKRHIDTTISNEESAYEKIRTADYRSSVLPEHLDDNFEMESGTCGYPEIFCIDIAKLPCYSPLLDVTIRSMCLDFSRPDFDLERTREFIYDLGKGQPLDTPLSTLLPFHLDWKAGATWAQIRDYPLPMALVPPVSEQESEYSWSLSGDYALADTLGDLDATRIIDLEIVNDPSRNIAYLVQVPRTSTPLKFFSTVDINVHTPGLSYLCICIPYQPAIQDISRVFETLTKPPIDPSEKVGFWDKIRLIIHTRAKISFAGGGDLAIVMKGSRNPYEMSEKGFGLAKVWKNDVAWLIGHDNPEGEFMQVTSRDYAFGVPDIVNGGFTVPYILPVPIQRSDSSSLSLSSLDSATPAKKDEPFFKKVALKLTGGIRMGLGCQLERACDCDVCDENNDISPDVREAHKLTLLSFLPHYNVRMKTPDNVHEEDYDAYRGFRSDFIHFSISIIKLDVPETEKDVPHVIGNSMHLSPGFLDHFVSWVRLFGGAMGYPLRSGPLFPKLDVRPTKKLGKHMSTLKYKIVINPLTIGCFVKDENVDSKNVSVQELGDSVGLKGFVKGFSLDIHQRREIVNISSYKLDQKQLKANWPIQEAEVQLKNIDIRAVRAQYTATEDKKTSTAGSINTLVEQSSDSDAVTTVKTREMQVTLLQDRKTNIDIQIRKHQARLYTNEMKRKQPGADKKALDELETSIQATPKATRDSTFSAHSNSAIFGEDSLKQWEDHLGYFKARCIAHNPQILWNNSIRNILYHAMDLREYRRAFSYYMTSRTVKFLRDLIDASQVKQTDSDDQFVLDNEEGGMDLPMVQELIGKLLSEKNTKFYAPNETEEEEKAMGETDFDEIDMSRSENINNPEMQTKSIPNNYVMKSSYLIDLLNPQISLQSDCAPDNIVLVANERIQVKGFNIVDENESDVDMESVKHRTIASLDKLQFFVAKKEQFDSVDLLLDNHYGARESDHWLAWIPPETLISYVNTSDQFQRIGDRISATLQYDKYNQLRLRANSSIFSRIHPFEERCDSIQLSFPKFQLKADSSQYNAVYQVATDLLLYKEPAKQERLARLREIMMAADRSSLLETTEKIVDLQNTVRQLTNARDQYRHNIALLDDKRIEEFKSIRLTLFDTLEELYLGMEAIKLIQSNQRNDYNEPKTNLKLVCSIEKLVWEMLSSGKVPLCECTLTNTNYIFINKEDHSATNTFEVDIVQVKNTSPSPVFADVLGPYFDPRKPYDFSRHKMLRCYFVTLAPVGGIPIVQHLETNLHPLRLQMTYSFGKAMAYYLFPPEKRQKQPEHTLTSSSSAPTMAVNDLSIQYDTSQLASSTMTFPITASEKDGVKTISSSRSTDSAPPTTTTVSEQGDSNLLNRDDIEFDVLADNQSSLSQSSKQSKKQKKQNLQKIPKSKTSDDLTVMKKRASSNCTFILVKIPGARHCLSYQGPKDKNIEDLRDFAFEQPTLEFRNETWSWFELMSSVKKDFMKAALLHNSTALLKEKLLRRHPRELNTISEAPLQSTSVSGSKYFVGPVAKPRSITDDHEESHSDDTEGSSDEDMISLHSTHSHETWDTENSEQNTKSSHIWSRLKKNKKPSPAPSESKKSISENGGRRFSVDSHNTVSKSSSSRPLSTPSHNFKYDEQFAARGRELLGKYYNGPTQWPKGNESHKK</sequence>
<dbReference type="SMART" id="SM01216">
    <property type="entry name" value="Fmp27_WPPW"/>
    <property type="match status" value="1"/>
</dbReference>
<feature type="compositionally biased region" description="Basic and acidic residues" evidence="2">
    <location>
        <begin position="2751"/>
        <end position="2766"/>
    </location>
</feature>
<dbReference type="Proteomes" id="UP000253551">
    <property type="component" value="Unassembled WGS sequence"/>
</dbReference>
<keyword evidence="7" id="KW-1185">Reference proteome</keyword>
<feature type="region of interest" description="Disordered" evidence="2">
    <location>
        <begin position="2674"/>
        <end position="2792"/>
    </location>
</feature>
<dbReference type="PANTHER" id="PTHR15678:SF6">
    <property type="entry name" value="BRIDGE-LIKE LIPID TRANSFER PROTEIN FAMILY MEMBER 2"/>
    <property type="match status" value="1"/>
</dbReference>
<feature type="compositionally biased region" description="Polar residues" evidence="2">
    <location>
        <begin position="2497"/>
        <end position="2521"/>
    </location>
</feature>
<keyword evidence="1" id="KW-0175">Coiled coil</keyword>
<evidence type="ECO:0000313" key="6">
    <source>
        <dbReference type="EMBL" id="RCI07326.1"/>
    </source>
</evidence>
<comment type="caution">
    <text evidence="6">The sequence shown here is derived from an EMBL/GenBank/DDBJ whole genome shotgun (WGS) entry which is preliminary data.</text>
</comment>
<evidence type="ECO:0000256" key="2">
    <source>
        <dbReference type="SAM" id="MobiDB-lite"/>
    </source>
</evidence>
<reference evidence="6 7" key="1">
    <citation type="journal article" date="2018" name="G3 (Bethesda)">
        <title>Phylogenetic and Phylogenomic Definition of Rhizopus Species.</title>
        <authorList>
            <person name="Gryganskyi A.P."/>
            <person name="Golan J."/>
            <person name="Dolatabadi S."/>
            <person name="Mondo S."/>
            <person name="Robb S."/>
            <person name="Idnurm A."/>
            <person name="Muszewska A."/>
            <person name="Steczkiewicz K."/>
            <person name="Masonjones S."/>
            <person name="Liao H.L."/>
            <person name="Gajdeczka M.T."/>
            <person name="Anike F."/>
            <person name="Vuek A."/>
            <person name="Anishchenko I.M."/>
            <person name="Voigt K."/>
            <person name="de Hoog G.S."/>
            <person name="Smith M.E."/>
            <person name="Heitman J."/>
            <person name="Vilgalys R."/>
            <person name="Stajich J.E."/>
        </authorList>
    </citation>
    <scope>NUCLEOTIDE SEQUENCE [LARGE SCALE GENOMIC DNA]</scope>
    <source>
        <strain evidence="6 7">LSU 92-RS-03</strain>
    </source>
</reference>
<dbReference type="EMBL" id="PJQM01000002">
    <property type="protein sequence ID" value="RCI07326.1"/>
    <property type="molecule type" value="Genomic_DNA"/>
</dbReference>
<proteinExistence type="predicted"/>
<dbReference type="InterPro" id="IPR045167">
    <property type="entry name" value="Hobbit"/>
</dbReference>
<dbReference type="SMART" id="SM01214">
    <property type="entry name" value="Fmp27_GFWDK"/>
    <property type="match status" value="1"/>
</dbReference>
<feature type="region of interest" description="Disordered" evidence="2">
    <location>
        <begin position="2494"/>
        <end position="2521"/>
    </location>
</feature>
<evidence type="ECO:0000259" key="4">
    <source>
        <dbReference type="SMART" id="SM01215"/>
    </source>
</evidence>
<evidence type="ECO:0000259" key="3">
    <source>
        <dbReference type="SMART" id="SM01214"/>
    </source>
</evidence>
<feature type="domain" description="FMP27 SW motif-containing RBG unit" evidence="4">
    <location>
        <begin position="1161"/>
        <end position="1278"/>
    </location>
</feature>
<feature type="region of interest" description="Disordered" evidence="2">
    <location>
        <begin position="1137"/>
        <end position="1157"/>
    </location>
</feature>
<dbReference type="PANTHER" id="PTHR15678">
    <property type="entry name" value="ANTIGEN MLAA-22-RELATED"/>
    <property type="match status" value="1"/>
</dbReference>
<feature type="compositionally biased region" description="Basic and acidic residues" evidence="2">
    <location>
        <begin position="1145"/>
        <end position="1157"/>
    </location>
</feature>
<feature type="region of interest" description="Disordered" evidence="2">
    <location>
        <begin position="2537"/>
        <end position="2568"/>
    </location>
</feature>
<gene>
    <name evidence="6" type="ORF">CU098_003728</name>
</gene>
<dbReference type="SMART" id="SM01215">
    <property type="entry name" value="Fmp27_SW"/>
    <property type="match status" value="1"/>
</dbReference>
<feature type="compositionally biased region" description="Polar residues" evidence="2">
    <location>
        <begin position="2726"/>
        <end position="2735"/>
    </location>
</feature>
<dbReference type="InterPro" id="IPR019449">
    <property type="entry name" value="FMP27_WPPW_RBG"/>
</dbReference>
<feature type="domain" description="FMP27 WPPW motif-containing RBG unit" evidence="5">
    <location>
        <begin position="1721"/>
        <end position="2134"/>
    </location>
</feature>
<organism evidence="6 7">
    <name type="scientific">Rhizopus stolonifer</name>
    <name type="common">Rhizopus nigricans</name>
    <dbReference type="NCBI Taxonomy" id="4846"/>
    <lineage>
        <taxon>Eukaryota</taxon>
        <taxon>Fungi</taxon>
        <taxon>Fungi incertae sedis</taxon>
        <taxon>Mucoromycota</taxon>
        <taxon>Mucoromycotina</taxon>
        <taxon>Mucoromycetes</taxon>
        <taxon>Mucorales</taxon>
        <taxon>Mucorineae</taxon>
        <taxon>Rhizopodaceae</taxon>
        <taxon>Rhizopus</taxon>
    </lineage>
</organism>
<name>A0A367KYR2_RHIST</name>
<feature type="coiled-coil region" evidence="1">
    <location>
        <begin position="2238"/>
        <end position="2272"/>
    </location>
</feature>
<feature type="compositionally biased region" description="Basic and acidic residues" evidence="2">
    <location>
        <begin position="2688"/>
        <end position="2700"/>
    </location>
</feature>
<evidence type="ECO:0000256" key="1">
    <source>
        <dbReference type="SAM" id="Coils"/>
    </source>
</evidence>
<dbReference type="InterPro" id="IPR019415">
    <property type="entry name" value="FMP27_SW_RBG"/>
</dbReference>
<feature type="domain" description="FMP27/BLTP2/Hobbit GFWDK motif-containing RBG unit" evidence="3">
    <location>
        <begin position="1296"/>
        <end position="1448"/>
    </location>
</feature>
<protein>
    <submittedName>
        <fullName evidence="6">Uncharacterized protein</fullName>
    </submittedName>
</protein>
<dbReference type="Pfam" id="PF10344">
    <property type="entry name" value="Hobbit"/>
    <property type="match status" value="1"/>
</dbReference>
<dbReference type="InterPro" id="IPR019441">
    <property type="entry name" value="FMP27/BLTP2/Hobbit_GFWDK_RBG"/>
</dbReference>
<feature type="compositionally biased region" description="Low complexity" evidence="2">
    <location>
        <begin position="2773"/>
        <end position="2785"/>
    </location>
</feature>
<evidence type="ECO:0000313" key="7">
    <source>
        <dbReference type="Proteomes" id="UP000253551"/>
    </source>
</evidence>